<evidence type="ECO:0000313" key="1">
    <source>
        <dbReference type="EMBL" id="MFC5531745.1"/>
    </source>
</evidence>
<dbReference type="Proteomes" id="UP001596108">
    <property type="component" value="Unassembled WGS sequence"/>
</dbReference>
<evidence type="ECO:0000313" key="2">
    <source>
        <dbReference type="Proteomes" id="UP001596108"/>
    </source>
</evidence>
<reference evidence="2" key="1">
    <citation type="journal article" date="2019" name="Int. J. Syst. Evol. Microbiol.">
        <title>The Global Catalogue of Microorganisms (GCM) 10K type strain sequencing project: providing services to taxonomists for standard genome sequencing and annotation.</title>
        <authorList>
            <consortium name="The Broad Institute Genomics Platform"/>
            <consortium name="The Broad Institute Genome Sequencing Center for Infectious Disease"/>
            <person name="Wu L."/>
            <person name="Ma J."/>
        </authorList>
    </citation>
    <scope>NUCLEOTIDE SEQUENCE [LARGE SCALE GENOMIC DNA]</scope>
    <source>
        <strain evidence="2">CGMCC 1.18578</strain>
    </source>
</reference>
<dbReference type="EMBL" id="JBHSNC010000056">
    <property type="protein sequence ID" value="MFC5531745.1"/>
    <property type="molecule type" value="Genomic_DNA"/>
</dbReference>
<protein>
    <submittedName>
        <fullName evidence="1">Uncharacterized protein</fullName>
    </submittedName>
</protein>
<organism evidence="1 2">
    <name type="scientific">Cohnella yongneupensis</name>
    <dbReference type="NCBI Taxonomy" id="425006"/>
    <lineage>
        <taxon>Bacteria</taxon>
        <taxon>Bacillati</taxon>
        <taxon>Bacillota</taxon>
        <taxon>Bacilli</taxon>
        <taxon>Bacillales</taxon>
        <taxon>Paenibacillaceae</taxon>
        <taxon>Cohnella</taxon>
    </lineage>
</organism>
<sequence length="177" mass="19834">MVIAEMRRWGILIALGVVAIVGLGRLSSLDESLRQHRAASAVFEPLQAKMLRDDNLVDEMANLAASVRLLRVEWDHGILAIDLAAAAPADLWLDAKTLITFAFKDKNNVGQLLIRVFNGNNEDHALLSSIETLRSDWTEKQLDRLRPTDLELNPELAGRIRMTVTPAGKRWKRNFAN</sequence>
<keyword evidence="2" id="KW-1185">Reference proteome</keyword>
<gene>
    <name evidence="1" type="ORF">ACFPQ4_20205</name>
</gene>
<accession>A0ABW0R5X2</accession>
<comment type="caution">
    <text evidence="1">The sequence shown here is derived from an EMBL/GenBank/DDBJ whole genome shotgun (WGS) entry which is preliminary data.</text>
</comment>
<name>A0ABW0R5X2_9BACL</name>
<proteinExistence type="predicted"/>
<dbReference type="RefSeq" id="WP_378113708.1">
    <property type="nucleotide sequence ID" value="NZ_JBHSNC010000056.1"/>
</dbReference>